<organism evidence="5 9">
    <name type="scientific">Streptococcus pneumoniae</name>
    <dbReference type="NCBI Taxonomy" id="1313"/>
    <lineage>
        <taxon>Bacteria</taxon>
        <taxon>Bacillati</taxon>
        <taxon>Bacillota</taxon>
        <taxon>Bacilli</taxon>
        <taxon>Lactobacillales</taxon>
        <taxon>Streptococcaceae</taxon>
        <taxon>Streptococcus</taxon>
    </lineage>
</organism>
<dbReference type="Proteomes" id="UP000320896">
    <property type="component" value="Unassembled WGS sequence"/>
</dbReference>
<reference evidence="2 7" key="1">
    <citation type="submission" date="2015-03" db="EMBL/GenBank/DDBJ databases">
        <authorList>
            <consortium name="Pathogen Informatics"/>
            <person name="Murphy D."/>
        </authorList>
    </citation>
    <scope>NUCLEOTIDE SEQUENCE [LARGE SCALE GENOMIC DNA]</scope>
    <source>
        <strain evidence="2 7">0310</strain>
    </source>
</reference>
<dbReference type="EMBL" id="CABBMN010000020">
    <property type="protein sequence ID" value="VSC34138.1"/>
    <property type="molecule type" value="Genomic_DNA"/>
</dbReference>
<dbReference type="RefSeq" id="WP_016569774.1">
    <property type="nucleotide sequence ID" value="NZ_CFBG01000060.1"/>
</dbReference>
<evidence type="ECO:0000313" key="2">
    <source>
        <dbReference type="EMBL" id="CKJ28154.1"/>
    </source>
</evidence>
<evidence type="ECO:0000313" key="9">
    <source>
        <dbReference type="Proteomes" id="UP000315060"/>
    </source>
</evidence>
<dbReference type="Proteomes" id="UP000311674">
    <property type="component" value="Unassembled WGS sequence"/>
</dbReference>
<dbReference type="AlphaFoldDB" id="A0A064C2H8"/>
<feature type="domain" description="Bacterial mobilisation" evidence="1">
    <location>
        <begin position="61"/>
        <end position="105"/>
    </location>
</feature>
<evidence type="ECO:0000313" key="11">
    <source>
        <dbReference type="Proteomes" id="UP000320896"/>
    </source>
</evidence>
<evidence type="ECO:0000313" key="10">
    <source>
        <dbReference type="Proteomes" id="UP000318940"/>
    </source>
</evidence>
<gene>
    <name evidence="5" type="primary">mobC</name>
    <name evidence="5" type="ORF">AZJ28_03895</name>
    <name evidence="4" type="ORF">AZJ70_05780</name>
    <name evidence="3" type="ORF">AZK02_10005</name>
    <name evidence="2" type="ORF">ERS096071_01821</name>
    <name evidence="6" type="ORF">SAMEA3390019_02054</name>
</gene>
<name>A0A064C2H8_STREE</name>
<evidence type="ECO:0000313" key="6">
    <source>
        <dbReference type="EMBL" id="VSC34138.1"/>
    </source>
</evidence>
<reference evidence="6 8" key="2">
    <citation type="submission" date="2019-04" db="EMBL/GenBank/DDBJ databases">
        <authorList>
            <consortium name="Pathogen Informatics"/>
        </authorList>
    </citation>
    <scope>NUCLEOTIDE SEQUENCE [LARGE SCALE GENOMIC DNA]</scope>
    <source>
        <strain evidence="6 8">GPSC148</strain>
    </source>
</reference>
<evidence type="ECO:0000313" key="4">
    <source>
        <dbReference type="EMBL" id="TVW84674.1"/>
    </source>
</evidence>
<evidence type="ECO:0000259" key="1">
    <source>
        <dbReference type="Pfam" id="PF05713"/>
    </source>
</evidence>
<accession>A0A064C2H8</accession>
<proteinExistence type="predicted"/>
<evidence type="ECO:0000313" key="7">
    <source>
        <dbReference type="Proteomes" id="UP000045541"/>
    </source>
</evidence>
<dbReference type="EMBL" id="VMWH01000058">
    <property type="protein sequence ID" value="TVW84674.1"/>
    <property type="molecule type" value="Genomic_DNA"/>
</dbReference>
<dbReference type="InterPro" id="IPR008687">
    <property type="entry name" value="MobC"/>
</dbReference>
<dbReference type="EMBL" id="VMYC01000060">
    <property type="protein sequence ID" value="TVX70966.1"/>
    <property type="molecule type" value="Genomic_DNA"/>
</dbReference>
<sequence length="121" mass="14232">MENRYRTNLKKVFLTDQELAVLHDRIGQSRCKNFSAYARKVLLNPNMTFLTIDTSNYEDLVFELRRIGNNINQIARTVNQNHILTPSDRELLVQGICQLIKEVEKDFNIKCQQLKEFYGSH</sequence>
<protein>
    <submittedName>
        <fullName evidence="5">Plasmid mobilization relaxosome protein MobC</fullName>
    </submittedName>
    <submittedName>
        <fullName evidence="2">Tn5252 ORF9</fullName>
    </submittedName>
</protein>
<dbReference type="Pfam" id="PF05713">
    <property type="entry name" value="MobC"/>
    <property type="match status" value="1"/>
</dbReference>
<reference evidence="9 10" key="3">
    <citation type="submission" date="2019-07" db="EMBL/GenBank/DDBJ databases">
        <authorList>
            <person name="Mohale T."/>
        </authorList>
    </citation>
    <scope>NUCLEOTIDE SEQUENCE [LARGE SCALE GENOMIC DNA]</scope>
    <source>
        <strain evidence="4 11">NTPn 126</strain>
        <strain evidence="3 10">NTPn 189</strain>
        <strain evidence="5 9">NTPn 59</strain>
    </source>
</reference>
<dbReference type="Proteomes" id="UP000315060">
    <property type="component" value="Unassembled WGS sequence"/>
</dbReference>
<dbReference type="Proteomes" id="UP000045541">
    <property type="component" value="Unassembled WGS sequence"/>
</dbReference>
<dbReference type="Proteomes" id="UP000318940">
    <property type="component" value="Unassembled WGS sequence"/>
</dbReference>
<dbReference type="EMBL" id="VMVH01000111">
    <property type="protein sequence ID" value="TVW25511.1"/>
    <property type="molecule type" value="Genomic_DNA"/>
</dbReference>
<evidence type="ECO:0000313" key="8">
    <source>
        <dbReference type="Proteomes" id="UP000311674"/>
    </source>
</evidence>
<evidence type="ECO:0000313" key="5">
    <source>
        <dbReference type="EMBL" id="TVX70966.1"/>
    </source>
</evidence>
<dbReference type="EMBL" id="CMWB01000041">
    <property type="protein sequence ID" value="CKJ28154.1"/>
    <property type="molecule type" value="Genomic_DNA"/>
</dbReference>
<evidence type="ECO:0000313" key="3">
    <source>
        <dbReference type="EMBL" id="TVW25511.1"/>
    </source>
</evidence>